<dbReference type="CDD" id="cd12952">
    <property type="entry name" value="MMP_ACEL2062"/>
    <property type="match status" value="1"/>
</dbReference>
<dbReference type="InterPro" id="IPR010428">
    <property type="entry name" value="Zincin_1"/>
</dbReference>
<dbReference type="AlphaFoldDB" id="A0A485M660"/>
<dbReference type="InterPro" id="IPR038555">
    <property type="entry name" value="Zincin_1_sf"/>
</dbReference>
<organism evidence="1">
    <name type="scientific">anaerobic digester metagenome</name>
    <dbReference type="NCBI Taxonomy" id="1263854"/>
    <lineage>
        <taxon>unclassified sequences</taxon>
        <taxon>metagenomes</taxon>
        <taxon>ecological metagenomes</taxon>
    </lineage>
</organism>
<dbReference type="EMBL" id="CAADRM010000168">
    <property type="protein sequence ID" value="VFU19174.1"/>
    <property type="molecule type" value="Genomic_DNA"/>
</dbReference>
<proteinExistence type="predicted"/>
<gene>
    <name evidence="1" type="ORF">SCFA_990004</name>
</gene>
<evidence type="ECO:0000313" key="1">
    <source>
        <dbReference type="EMBL" id="VFU19174.1"/>
    </source>
</evidence>
<name>A0A485M660_9ZZZZ</name>
<protein>
    <submittedName>
        <fullName evidence="1">Possibl zinc metallo-peptidase</fullName>
    </submittedName>
</protein>
<dbReference type="Gene3D" id="3.30.2010.20">
    <property type="match status" value="1"/>
</dbReference>
<accession>A0A485M660</accession>
<dbReference type="SUPFAM" id="SSF55486">
    <property type="entry name" value="Metalloproteases ('zincins'), catalytic domain"/>
    <property type="match status" value="1"/>
</dbReference>
<sequence>MLVSTVIEMMKISDEEFDRIVGRSIDRIPDEIMRHVKNVAIRVEERPSPDLLDEMGMPEDELLLGVYTGEALPDRLLTFPSFYPDTIILFKEPLLEVCRDIEELEEEIEITVVHEIAHYFGISEERLAELGYG</sequence>
<reference evidence="1" key="1">
    <citation type="submission" date="2019-03" db="EMBL/GenBank/DDBJ databases">
        <authorList>
            <person name="Hao L."/>
        </authorList>
    </citation>
    <scope>NUCLEOTIDE SEQUENCE</scope>
</reference>
<dbReference type="Pfam" id="PF06262">
    <property type="entry name" value="Zincin_1"/>
    <property type="match status" value="1"/>
</dbReference>